<keyword evidence="9" id="KW-0357">Heparan sulfate</keyword>
<dbReference type="PANTHER" id="PTHR10822">
    <property type="entry name" value="GLYPICAN"/>
    <property type="match status" value="1"/>
</dbReference>
<proteinExistence type="inferred from homology"/>
<evidence type="ECO:0000313" key="12">
    <source>
        <dbReference type="Proteomes" id="UP000095280"/>
    </source>
</evidence>
<evidence type="ECO:0000256" key="7">
    <source>
        <dbReference type="ARBA" id="ARBA00023136"/>
    </source>
</evidence>
<dbReference type="GO" id="GO:0005576">
    <property type="term" value="C:extracellular region"/>
    <property type="evidence" value="ECO:0007669"/>
    <property type="project" value="TreeGrafter"/>
</dbReference>
<keyword evidence="10" id="KW-0449">Lipoprotein</keyword>
<dbReference type="WBParaSite" id="maker-uti_cns_0018371-snap-gene-0.1-mRNA-1">
    <property type="protein sequence ID" value="maker-uti_cns_0018371-snap-gene-0.1-mRNA-1"/>
    <property type="gene ID" value="maker-uti_cns_0018371-snap-gene-0.1"/>
</dbReference>
<keyword evidence="5" id="KW-0732">Signal</keyword>
<keyword evidence="8" id="KW-0325">Glycoprotein</keyword>
<reference evidence="13" key="1">
    <citation type="submission" date="2016-11" db="UniProtKB">
        <authorList>
            <consortium name="WormBaseParasite"/>
        </authorList>
    </citation>
    <scope>IDENTIFICATION</scope>
</reference>
<evidence type="ECO:0000256" key="9">
    <source>
        <dbReference type="ARBA" id="ARBA00023207"/>
    </source>
</evidence>
<evidence type="ECO:0000256" key="6">
    <source>
        <dbReference type="ARBA" id="ARBA00022974"/>
    </source>
</evidence>
<comment type="subcellular location">
    <subcellularLocation>
        <location evidence="1">Cell membrane</location>
        <topology evidence="1">Lipid-anchor</topology>
        <topology evidence="1">GPI-anchor</topology>
    </subcellularLocation>
</comment>
<keyword evidence="12" id="KW-1185">Reference proteome</keyword>
<keyword evidence="3" id="KW-1003">Cell membrane</keyword>
<dbReference type="GO" id="GO:0005886">
    <property type="term" value="C:plasma membrane"/>
    <property type="evidence" value="ECO:0007669"/>
    <property type="project" value="UniProtKB-SubCell"/>
</dbReference>
<evidence type="ECO:0000256" key="11">
    <source>
        <dbReference type="RuleBase" id="RU003518"/>
    </source>
</evidence>
<dbReference type="GO" id="GO:0009966">
    <property type="term" value="P:regulation of signal transduction"/>
    <property type="evidence" value="ECO:0007669"/>
    <property type="project" value="InterPro"/>
</dbReference>
<keyword evidence="7" id="KW-0472">Membrane</keyword>
<dbReference type="Proteomes" id="UP000095280">
    <property type="component" value="Unplaced"/>
</dbReference>
<dbReference type="PANTHER" id="PTHR10822:SF29">
    <property type="entry name" value="DIVISION ABNORMALLY DELAYED PROTEIN"/>
    <property type="match status" value="1"/>
</dbReference>
<name>A0A1I8IXY2_9PLAT</name>
<evidence type="ECO:0000313" key="13">
    <source>
        <dbReference type="WBParaSite" id="maker-uti_cns_0018371-snap-gene-0.1-mRNA-1"/>
    </source>
</evidence>
<dbReference type="GO" id="GO:0098552">
    <property type="term" value="C:side of membrane"/>
    <property type="evidence" value="ECO:0007669"/>
    <property type="project" value="UniProtKB-KW"/>
</dbReference>
<keyword evidence="6" id="KW-0654">Proteoglycan</keyword>
<dbReference type="InterPro" id="IPR001863">
    <property type="entry name" value="Glypican"/>
</dbReference>
<sequence>VRYQASGSHLAVCPARPGPSCCSREMETALENRAKTDMYQDLYQHLVPQSTSLASVLTSFQSLALQMVNNSYTKLDTSFKSIYGYSYIENKQPFLQFFEGLRAYLSGGPDTVARSCQGPPRTYPGIRARSPIPGRVGRAAGRRSDVPGNSAARSVPEIAVALSILRLVRRDYKSAACFELCSASMADCLTQLDSLAEPFDQLLDELVKLSNKIRGPNNLYQVLENLGLRISAGIMDMQERKDHIQTEVGR</sequence>
<keyword evidence="4" id="KW-0336">GPI-anchor</keyword>
<dbReference type="Pfam" id="PF01153">
    <property type="entry name" value="Glypican"/>
    <property type="match status" value="2"/>
</dbReference>
<dbReference type="GO" id="GO:0009986">
    <property type="term" value="C:cell surface"/>
    <property type="evidence" value="ECO:0007669"/>
    <property type="project" value="TreeGrafter"/>
</dbReference>
<evidence type="ECO:0000256" key="8">
    <source>
        <dbReference type="ARBA" id="ARBA00023180"/>
    </source>
</evidence>
<dbReference type="AlphaFoldDB" id="A0A1I8IXY2"/>
<evidence type="ECO:0000256" key="3">
    <source>
        <dbReference type="ARBA" id="ARBA00022475"/>
    </source>
</evidence>
<protein>
    <submittedName>
        <fullName evidence="13">Conserved oligomeric Golgi complex subunit 7</fullName>
    </submittedName>
</protein>
<dbReference type="GO" id="GO:1905475">
    <property type="term" value="P:regulation of protein localization to membrane"/>
    <property type="evidence" value="ECO:0007669"/>
    <property type="project" value="TreeGrafter"/>
</dbReference>
<evidence type="ECO:0000256" key="1">
    <source>
        <dbReference type="ARBA" id="ARBA00004609"/>
    </source>
</evidence>
<evidence type="ECO:0000256" key="10">
    <source>
        <dbReference type="ARBA" id="ARBA00023288"/>
    </source>
</evidence>
<dbReference type="GO" id="GO:0016477">
    <property type="term" value="P:cell migration"/>
    <property type="evidence" value="ECO:0007669"/>
    <property type="project" value="TreeGrafter"/>
</dbReference>
<accession>A0A1I8IXY2</accession>
<comment type="similarity">
    <text evidence="2 11">Belongs to the glypican family.</text>
</comment>
<evidence type="ECO:0000256" key="4">
    <source>
        <dbReference type="ARBA" id="ARBA00022622"/>
    </source>
</evidence>
<organism evidence="12 13">
    <name type="scientific">Macrostomum lignano</name>
    <dbReference type="NCBI Taxonomy" id="282301"/>
    <lineage>
        <taxon>Eukaryota</taxon>
        <taxon>Metazoa</taxon>
        <taxon>Spiralia</taxon>
        <taxon>Lophotrochozoa</taxon>
        <taxon>Platyhelminthes</taxon>
        <taxon>Rhabditophora</taxon>
        <taxon>Macrostomorpha</taxon>
        <taxon>Macrostomida</taxon>
        <taxon>Macrostomidae</taxon>
        <taxon>Macrostomum</taxon>
    </lineage>
</organism>
<evidence type="ECO:0000256" key="2">
    <source>
        <dbReference type="ARBA" id="ARBA00010260"/>
    </source>
</evidence>
<evidence type="ECO:0000256" key="5">
    <source>
        <dbReference type="ARBA" id="ARBA00022729"/>
    </source>
</evidence>